<proteinExistence type="predicted"/>
<accession>A0A964W3P3</accession>
<keyword evidence="1" id="KW-0472">Membrane</keyword>
<dbReference type="RefSeq" id="WP_160360437.1">
    <property type="nucleotide sequence ID" value="NZ_WSRQ01000037.1"/>
</dbReference>
<name>A0A964W3P3_9CLOT</name>
<reference evidence="2" key="1">
    <citation type="submission" date="2019-12" db="EMBL/GenBank/DDBJ databases">
        <title>Microbes associate with the intestines of laboratory mice.</title>
        <authorList>
            <person name="Navarre W."/>
            <person name="Wong E."/>
        </authorList>
    </citation>
    <scope>NUCLEOTIDE SEQUENCE</scope>
    <source>
        <strain evidence="2">NM79_F5</strain>
    </source>
</reference>
<keyword evidence="1" id="KW-0812">Transmembrane</keyword>
<sequence length="121" mass="13658">MRKFLIVTIPIVSIVIFVLIMLSGSILKKPLTKDDNIPESIQLIIQDVESEDWEGASEKTDHLSNAWKKVVKRVQFSSERDEINSFDASIAHLRGAIMAKDKSGSFISLNEAYEHWDGLGR</sequence>
<evidence type="ECO:0000313" key="2">
    <source>
        <dbReference type="EMBL" id="MVX65751.1"/>
    </source>
</evidence>
<dbReference type="AlphaFoldDB" id="A0A964W3P3"/>
<dbReference type="InterPro" id="IPR025373">
    <property type="entry name" value="DUF4363"/>
</dbReference>
<dbReference type="EMBL" id="WSRQ01000037">
    <property type="protein sequence ID" value="MVX65751.1"/>
    <property type="molecule type" value="Genomic_DNA"/>
</dbReference>
<evidence type="ECO:0000313" key="3">
    <source>
        <dbReference type="Proteomes" id="UP000656077"/>
    </source>
</evidence>
<feature type="transmembrane region" description="Helical" evidence="1">
    <location>
        <begin position="6"/>
        <end position="27"/>
    </location>
</feature>
<dbReference type="Pfam" id="PF14276">
    <property type="entry name" value="DUF4363"/>
    <property type="match status" value="1"/>
</dbReference>
<protein>
    <submittedName>
        <fullName evidence="2">DUF4363 family protein</fullName>
    </submittedName>
</protein>
<evidence type="ECO:0000256" key="1">
    <source>
        <dbReference type="SAM" id="Phobius"/>
    </source>
</evidence>
<gene>
    <name evidence="2" type="ORF">GKZ28_18900</name>
</gene>
<organism evidence="2 3">
    <name type="scientific">Clostridium chromiireducens</name>
    <dbReference type="NCBI Taxonomy" id="225345"/>
    <lineage>
        <taxon>Bacteria</taxon>
        <taxon>Bacillati</taxon>
        <taxon>Bacillota</taxon>
        <taxon>Clostridia</taxon>
        <taxon>Eubacteriales</taxon>
        <taxon>Clostridiaceae</taxon>
        <taxon>Clostridium</taxon>
    </lineage>
</organism>
<keyword evidence="1" id="KW-1133">Transmembrane helix</keyword>
<dbReference type="Proteomes" id="UP000656077">
    <property type="component" value="Unassembled WGS sequence"/>
</dbReference>
<comment type="caution">
    <text evidence="2">The sequence shown here is derived from an EMBL/GenBank/DDBJ whole genome shotgun (WGS) entry which is preliminary data.</text>
</comment>